<dbReference type="OrthoDB" id="21330at2759"/>
<dbReference type="RefSeq" id="XP_026487578.1">
    <property type="nucleotide sequence ID" value="XM_026631793.2"/>
</dbReference>
<evidence type="ECO:0000256" key="4">
    <source>
        <dbReference type="ARBA" id="ARBA00053669"/>
    </source>
</evidence>
<dbReference type="SUPFAM" id="SSF81301">
    <property type="entry name" value="Nucleotidyltransferase"/>
    <property type="match status" value="1"/>
</dbReference>
<dbReference type="GO" id="GO:0005739">
    <property type="term" value="C:mitochondrion"/>
    <property type="evidence" value="ECO:0007669"/>
    <property type="project" value="UniProtKB-SubCell"/>
</dbReference>
<dbReference type="AlphaFoldDB" id="A0A8B8HRW4"/>
<dbReference type="Proteomes" id="UP001652626">
    <property type="component" value="Chromosome 4"/>
</dbReference>
<dbReference type="GO" id="GO:0017148">
    <property type="term" value="P:negative regulation of translation"/>
    <property type="evidence" value="ECO:0007669"/>
    <property type="project" value="TreeGrafter"/>
</dbReference>
<dbReference type="FunFam" id="3.30.460.10:FF:000018">
    <property type="entry name" value="Mitochondrial assembly of ribosomal large subunit 1"/>
    <property type="match status" value="1"/>
</dbReference>
<name>A0A8B8HRW4_VANTA</name>
<comment type="function">
    <text evidence="4">Required for normal mitochondrial ribosome function and mitochondrial translation. May play a role in ribosome biogenesis by preventing premature association of the 28S and 39S ribosomal subunits. Interacts with mitochondrial ribosomal protein uL14m (MRPL14), probably blocking formation of intersubunit bridge B8, preventing association of the 28S and 39S ribosomal subunits. Addition to isolated mitochondrial ribosomal subunits partially inhibits translation, probably by interfering with the association of the 28S and 39S ribosomal subunits and the formation of functional ribosomes. May also participate in the assembly and/or regulation of the stability of the large subunit of the mitochondrial ribosome. May function as a ribosomal silencing factor.</text>
</comment>
<dbReference type="OMA" id="KYEVITE"/>
<dbReference type="GeneID" id="113394475"/>
<dbReference type="GO" id="GO:0043023">
    <property type="term" value="F:ribosomal large subunit binding"/>
    <property type="evidence" value="ECO:0007669"/>
    <property type="project" value="TreeGrafter"/>
</dbReference>
<evidence type="ECO:0000256" key="2">
    <source>
        <dbReference type="ARBA" id="ARBA00010574"/>
    </source>
</evidence>
<dbReference type="NCBIfam" id="TIGR00090">
    <property type="entry name" value="rsfS_iojap_ybeB"/>
    <property type="match status" value="1"/>
</dbReference>
<evidence type="ECO:0000256" key="3">
    <source>
        <dbReference type="ARBA" id="ARBA00023128"/>
    </source>
</evidence>
<dbReference type="PANTHER" id="PTHR21043">
    <property type="entry name" value="IOJAP SUPERFAMILY ORTHOLOG"/>
    <property type="match status" value="1"/>
</dbReference>
<dbReference type="CTD" id="136040730"/>
<keyword evidence="3" id="KW-0496">Mitochondrion</keyword>
<sequence length="243" mass="28046">MFKNILLQVVVTQQKCKSYTKIPKGYLTYRINNSYFHNGTCLLNPRNPPKSSSQTSPAIATKFQVITETNSPVIEHTADELYVEDKYPILSDEFDGINLERGKNGVYEIEDLVELLQRENSKDIFVATVPKEINYVDYICVVSARSKRHILALAEFVRKVYKKKCHKNDYIPKIEGKDSEEWMAIDLGNIALHIFSEKTRKVYDLETLWSVGSEFDEKTNKSNEVIDMLENYSSYLKDLKPLA</sequence>
<dbReference type="InterPro" id="IPR004394">
    <property type="entry name" value="Iojap/RsfS/C7orf30"/>
</dbReference>
<evidence type="ECO:0000313" key="6">
    <source>
        <dbReference type="Proteomes" id="UP001652626"/>
    </source>
</evidence>
<reference evidence="7" key="1">
    <citation type="submission" date="2025-08" db="UniProtKB">
        <authorList>
            <consortium name="RefSeq"/>
        </authorList>
    </citation>
    <scope>IDENTIFICATION</scope>
    <source>
        <tissue evidence="7">Whole body</tissue>
    </source>
</reference>
<comment type="similarity">
    <text evidence="2">Belongs to the Iojap/RsfS family.</text>
</comment>
<gene>
    <name evidence="7" type="primary">LOC113394475</name>
</gene>
<evidence type="ECO:0000313" key="7">
    <source>
        <dbReference type="RefSeq" id="XP_026487578.1"/>
    </source>
</evidence>
<evidence type="ECO:0000256" key="1">
    <source>
        <dbReference type="ARBA" id="ARBA00004173"/>
    </source>
</evidence>
<dbReference type="HAMAP" id="MF_01477">
    <property type="entry name" value="Iojap_RsfS"/>
    <property type="match status" value="1"/>
</dbReference>
<evidence type="ECO:0000256" key="5">
    <source>
        <dbReference type="ARBA" id="ARBA00073331"/>
    </source>
</evidence>
<dbReference type="InterPro" id="IPR043519">
    <property type="entry name" value="NT_sf"/>
</dbReference>
<keyword evidence="6" id="KW-1185">Reference proteome</keyword>
<dbReference type="Pfam" id="PF02410">
    <property type="entry name" value="RsfS"/>
    <property type="match status" value="1"/>
</dbReference>
<dbReference type="PANTHER" id="PTHR21043:SF0">
    <property type="entry name" value="MITOCHONDRIAL ASSEMBLY OF RIBOSOMAL LARGE SUBUNIT PROTEIN 1"/>
    <property type="match status" value="1"/>
</dbReference>
<dbReference type="Gene3D" id="3.30.460.10">
    <property type="entry name" value="Beta Polymerase, domain 2"/>
    <property type="match status" value="1"/>
</dbReference>
<proteinExistence type="inferred from homology"/>
<organism evidence="6 7">
    <name type="scientific">Vanessa tameamea</name>
    <name type="common">Kamehameha butterfly</name>
    <dbReference type="NCBI Taxonomy" id="334116"/>
    <lineage>
        <taxon>Eukaryota</taxon>
        <taxon>Metazoa</taxon>
        <taxon>Ecdysozoa</taxon>
        <taxon>Arthropoda</taxon>
        <taxon>Hexapoda</taxon>
        <taxon>Insecta</taxon>
        <taxon>Pterygota</taxon>
        <taxon>Neoptera</taxon>
        <taxon>Endopterygota</taxon>
        <taxon>Lepidoptera</taxon>
        <taxon>Glossata</taxon>
        <taxon>Ditrysia</taxon>
        <taxon>Papilionoidea</taxon>
        <taxon>Nymphalidae</taxon>
        <taxon>Nymphalinae</taxon>
        <taxon>Vanessa</taxon>
    </lineage>
</organism>
<protein>
    <recommendedName>
        <fullName evidence="5">Mitochondrial assembly of ribosomal large subunit protein 1</fullName>
    </recommendedName>
</protein>
<accession>A0A8B8HRW4</accession>
<comment type="subcellular location">
    <subcellularLocation>
        <location evidence="1">Mitochondrion</location>
    </subcellularLocation>
</comment>
<dbReference type="GO" id="GO:0090071">
    <property type="term" value="P:negative regulation of ribosome biogenesis"/>
    <property type="evidence" value="ECO:0007669"/>
    <property type="project" value="TreeGrafter"/>
</dbReference>